<dbReference type="Gene3D" id="1.25.40.10">
    <property type="entry name" value="Tetratricopeptide repeat domain"/>
    <property type="match status" value="2"/>
</dbReference>
<accession>A0A8J3XHF2</accession>
<protein>
    <recommendedName>
        <fullName evidence="6">OmpR/PhoB-type domain-containing protein</fullName>
    </recommendedName>
</protein>
<dbReference type="Pfam" id="PF03704">
    <property type="entry name" value="BTAD"/>
    <property type="match status" value="1"/>
</dbReference>
<name>A0A8J3XHF2_9ACTN</name>
<evidence type="ECO:0000256" key="4">
    <source>
        <dbReference type="ARBA" id="ARBA00023125"/>
    </source>
</evidence>
<dbReference type="SUPFAM" id="SSF48452">
    <property type="entry name" value="TPR-like"/>
    <property type="match status" value="1"/>
</dbReference>
<dbReference type="InterPro" id="IPR016032">
    <property type="entry name" value="Sig_transdc_resp-reg_C-effctor"/>
</dbReference>
<dbReference type="GO" id="GO:0004016">
    <property type="term" value="F:adenylate cyclase activity"/>
    <property type="evidence" value="ECO:0007669"/>
    <property type="project" value="TreeGrafter"/>
</dbReference>
<keyword evidence="3" id="KW-0067">ATP-binding</keyword>
<dbReference type="Pfam" id="PF13191">
    <property type="entry name" value="AAA_16"/>
    <property type="match status" value="1"/>
</dbReference>
<dbReference type="GO" id="GO:0005737">
    <property type="term" value="C:cytoplasm"/>
    <property type="evidence" value="ECO:0007669"/>
    <property type="project" value="TreeGrafter"/>
</dbReference>
<dbReference type="InterPro" id="IPR011990">
    <property type="entry name" value="TPR-like_helical_dom_sf"/>
</dbReference>
<gene>
    <name evidence="7" type="ORF">Pph01_60780</name>
</gene>
<dbReference type="SMART" id="SM01043">
    <property type="entry name" value="BTAD"/>
    <property type="match status" value="1"/>
</dbReference>
<dbReference type="Gene3D" id="1.10.10.10">
    <property type="entry name" value="Winged helix-like DNA-binding domain superfamily/Winged helix DNA-binding domain"/>
    <property type="match status" value="1"/>
</dbReference>
<evidence type="ECO:0000313" key="8">
    <source>
        <dbReference type="Proteomes" id="UP000622547"/>
    </source>
</evidence>
<keyword evidence="4 5" id="KW-0238">DNA-binding</keyword>
<reference evidence="7 8" key="1">
    <citation type="submission" date="2021-01" db="EMBL/GenBank/DDBJ databases">
        <title>Whole genome shotgun sequence of Planotetraspora phitsanulokensis NBRC 104273.</title>
        <authorList>
            <person name="Komaki H."/>
            <person name="Tamura T."/>
        </authorList>
    </citation>
    <scope>NUCLEOTIDE SEQUENCE [LARGE SCALE GENOMIC DNA]</scope>
    <source>
        <strain evidence="7 8">NBRC 104273</strain>
    </source>
</reference>
<dbReference type="InterPro" id="IPR036388">
    <property type="entry name" value="WH-like_DNA-bd_sf"/>
</dbReference>
<keyword evidence="8" id="KW-1185">Reference proteome</keyword>
<evidence type="ECO:0000256" key="1">
    <source>
        <dbReference type="ARBA" id="ARBA00005820"/>
    </source>
</evidence>
<evidence type="ECO:0000313" key="7">
    <source>
        <dbReference type="EMBL" id="GII41075.1"/>
    </source>
</evidence>
<comment type="similarity">
    <text evidence="1">Belongs to the AfsR/DnrI/RedD regulatory family.</text>
</comment>
<dbReference type="InterPro" id="IPR001867">
    <property type="entry name" value="OmpR/PhoB-type_DNA-bd"/>
</dbReference>
<dbReference type="SUPFAM" id="SSF52540">
    <property type="entry name" value="P-loop containing nucleoside triphosphate hydrolases"/>
    <property type="match status" value="1"/>
</dbReference>
<dbReference type="SMART" id="SM00862">
    <property type="entry name" value="Trans_reg_C"/>
    <property type="match status" value="1"/>
</dbReference>
<sequence length="1062" mass="113759">MAIPTVAHERALRVEVLGPLRVWRGGVELDTGPRQQAFLFALLLAHAGQPVSTKQLIDLIWEDDVPASALNILQKYVGALRRLLEPSLPARESGSYLQRRGNSYLFVAEPETLDLVLFRRRVRAAEAAVAERRQTDALACYVDALGLWRGSTAEGWNHGAAAMSTFVALDHEFFDACTTAAELAISLGQPERTLQPLRLAASLAPLHEPVQAALVTVLAAAGHQAEALSTYLQVRGRLVEELGIDPGEALRAAHQRVLGSSVPPPQAAADPIDAGQPPLAAAGLVGRVEELAVVWQAVESALAGRTGLVLVEGEPGVGKTRLVEEVTDVAHGRGAHVVWGNCLEDAGAPSMWPWVRAIGTVLDALAPASREKWLTSELGYLVESDDRAPAEPEQADAGGQFRLFERVVALLREVSAARPIVLVIDDLQWADVASLQLFGHLAVRLPSGVAIIGTLRDRAPTPGTELSRLLAVTSRVSGHRRIRLGPLGPAGVAELARREAGRDLGDGVVRSIHARTAGNPFFVRELSRLLAAGGDISGDATVPSTVPSTVRDVVRDRVSHLDDKAHDLLQTAALIGRDVDLGLLARVAGLDTQTCLDRLEPVDHLGLLGPTPGNPFSLRFAHDLVRESVATATSPHRMIRLHLRVADALEATESSVESVAERIAHHLWAAGPLADPSRTASALIGAGRRAVAKSALDAAEQHLRSATQVARSAGLAELELSALSQLTAVIGKGPGYAGSATDLLERAEHLARELGREEEAVNFLLSRQAAYCQGMQLDRAKRLARQFLKQTEASADPVLRAYGLHAWAIYQWAIGEIDSAFEYQRRSDRTLLEDIAGYSEFPLRRDLHLIAAGMHAMISALHGDLDAARPVLDTLEAAGTDPYAITLWATFASMIAALADDPARALRATERGIAEDPGFSFAFFGAHLHIIRCWARAVTGLDPAGAAAEAQTLLTAMLLDSPHTGLATWYGLISEMWLAAGRPDAAAVALDHADQVVETYGERYAEGLLFLLRARLLMAEGARVEVARAAAERARALSAERGAHLFTRRAEQLLQELGGPVP</sequence>
<dbReference type="GO" id="GO:0000160">
    <property type="term" value="P:phosphorelay signal transduction system"/>
    <property type="evidence" value="ECO:0007669"/>
    <property type="project" value="InterPro"/>
</dbReference>
<proteinExistence type="inferred from homology"/>
<dbReference type="GO" id="GO:0003677">
    <property type="term" value="F:DNA binding"/>
    <property type="evidence" value="ECO:0007669"/>
    <property type="project" value="UniProtKB-UniRule"/>
</dbReference>
<dbReference type="InterPro" id="IPR027417">
    <property type="entry name" value="P-loop_NTPase"/>
</dbReference>
<dbReference type="PANTHER" id="PTHR16305">
    <property type="entry name" value="TESTICULAR SOLUBLE ADENYLYL CYCLASE"/>
    <property type="match status" value="1"/>
</dbReference>
<dbReference type="SUPFAM" id="SSF46894">
    <property type="entry name" value="C-terminal effector domain of the bipartite response regulators"/>
    <property type="match status" value="1"/>
</dbReference>
<evidence type="ECO:0000256" key="3">
    <source>
        <dbReference type="ARBA" id="ARBA00022840"/>
    </source>
</evidence>
<feature type="domain" description="OmpR/PhoB-type" evidence="6">
    <location>
        <begin position="1"/>
        <end position="108"/>
    </location>
</feature>
<dbReference type="GO" id="GO:0005524">
    <property type="term" value="F:ATP binding"/>
    <property type="evidence" value="ECO:0007669"/>
    <property type="project" value="UniProtKB-KW"/>
</dbReference>
<dbReference type="Gene3D" id="3.40.50.300">
    <property type="entry name" value="P-loop containing nucleotide triphosphate hydrolases"/>
    <property type="match status" value="1"/>
</dbReference>
<dbReference type="Pfam" id="PF00486">
    <property type="entry name" value="Trans_reg_C"/>
    <property type="match status" value="1"/>
</dbReference>
<dbReference type="PROSITE" id="PS51755">
    <property type="entry name" value="OMPR_PHOB"/>
    <property type="match status" value="1"/>
</dbReference>
<dbReference type="InterPro" id="IPR005158">
    <property type="entry name" value="BTAD"/>
</dbReference>
<dbReference type="InterPro" id="IPR041664">
    <property type="entry name" value="AAA_16"/>
</dbReference>
<dbReference type="PANTHER" id="PTHR16305:SF35">
    <property type="entry name" value="TRANSCRIPTIONAL ACTIVATOR DOMAIN"/>
    <property type="match status" value="1"/>
</dbReference>
<dbReference type="RefSeq" id="WP_204076555.1">
    <property type="nucleotide sequence ID" value="NZ_BAABHI010000013.1"/>
</dbReference>
<evidence type="ECO:0000259" key="6">
    <source>
        <dbReference type="PROSITE" id="PS51755"/>
    </source>
</evidence>
<evidence type="ECO:0000256" key="5">
    <source>
        <dbReference type="PROSITE-ProRule" id="PRU01091"/>
    </source>
</evidence>
<evidence type="ECO:0000256" key="2">
    <source>
        <dbReference type="ARBA" id="ARBA00022741"/>
    </source>
</evidence>
<comment type="caution">
    <text evidence="7">The sequence shown here is derived from an EMBL/GenBank/DDBJ whole genome shotgun (WGS) entry which is preliminary data.</text>
</comment>
<organism evidence="7 8">
    <name type="scientific">Planotetraspora phitsanulokensis</name>
    <dbReference type="NCBI Taxonomy" id="575192"/>
    <lineage>
        <taxon>Bacteria</taxon>
        <taxon>Bacillati</taxon>
        <taxon>Actinomycetota</taxon>
        <taxon>Actinomycetes</taxon>
        <taxon>Streptosporangiales</taxon>
        <taxon>Streptosporangiaceae</taxon>
        <taxon>Planotetraspora</taxon>
    </lineage>
</organism>
<feature type="DNA-binding region" description="OmpR/PhoB-type" evidence="5">
    <location>
        <begin position="1"/>
        <end position="108"/>
    </location>
</feature>
<keyword evidence="2" id="KW-0547">Nucleotide-binding</keyword>
<dbReference type="EMBL" id="BOOP01000030">
    <property type="protein sequence ID" value="GII41075.1"/>
    <property type="molecule type" value="Genomic_DNA"/>
</dbReference>
<dbReference type="GO" id="GO:0006355">
    <property type="term" value="P:regulation of DNA-templated transcription"/>
    <property type="evidence" value="ECO:0007669"/>
    <property type="project" value="InterPro"/>
</dbReference>
<dbReference type="Proteomes" id="UP000622547">
    <property type="component" value="Unassembled WGS sequence"/>
</dbReference>
<dbReference type="AlphaFoldDB" id="A0A8J3XHF2"/>